<dbReference type="GO" id="GO:0005840">
    <property type="term" value="C:ribosome"/>
    <property type="evidence" value="ECO:0007669"/>
    <property type="project" value="UniProtKB-KW"/>
</dbReference>
<dbReference type="EMBL" id="NPIA01000003">
    <property type="protein sequence ID" value="OZM57257.1"/>
    <property type="molecule type" value="Genomic_DNA"/>
</dbReference>
<dbReference type="NCBIfam" id="NF005208">
    <property type="entry name" value="PRK06676.1"/>
    <property type="match status" value="1"/>
</dbReference>
<evidence type="ECO:0000313" key="5">
    <source>
        <dbReference type="EMBL" id="OZM57257.1"/>
    </source>
</evidence>
<comment type="caution">
    <text evidence="5">The sequence shown here is derived from an EMBL/GenBank/DDBJ whole genome shotgun (WGS) entry which is preliminary data.</text>
</comment>
<dbReference type="FunFam" id="2.40.50.140:FF:000051">
    <property type="entry name" value="RNA-binding transcriptional accessory protein"/>
    <property type="match status" value="2"/>
</dbReference>
<protein>
    <submittedName>
        <fullName evidence="5">30S ribosomal protein S1</fullName>
    </submittedName>
</protein>
<evidence type="ECO:0000259" key="4">
    <source>
        <dbReference type="PROSITE" id="PS50126"/>
    </source>
</evidence>
<feature type="domain" description="S1 motif" evidence="4">
    <location>
        <begin position="95"/>
        <end position="160"/>
    </location>
</feature>
<feature type="domain" description="S1 motif" evidence="4">
    <location>
        <begin position="181"/>
        <end position="249"/>
    </location>
</feature>
<dbReference type="PANTHER" id="PTHR10724:SF7">
    <property type="entry name" value="SMALL RIBOSOMAL SUBUNIT PROTEIN BS1C"/>
    <property type="match status" value="1"/>
</dbReference>
<dbReference type="AlphaFoldDB" id="A0A263BV99"/>
<dbReference type="Proteomes" id="UP000217083">
    <property type="component" value="Unassembled WGS sequence"/>
</dbReference>
<evidence type="ECO:0000256" key="3">
    <source>
        <dbReference type="ARBA" id="ARBA00023274"/>
    </source>
</evidence>
<dbReference type="CDD" id="cd04465">
    <property type="entry name" value="S1_RPS1_repeat_ec2_hs2"/>
    <property type="match status" value="1"/>
</dbReference>
<dbReference type="InterPro" id="IPR035104">
    <property type="entry name" value="Ribosomal_protein_S1-like"/>
</dbReference>
<name>A0A263BV99_9BACI</name>
<feature type="domain" description="S1 motif" evidence="4">
    <location>
        <begin position="10"/>
        <end position="77"/>
    </location>
</feature>
<dbReference type="PANTHER" id="PTHR10724">
    <property type="entry name" value="30S RIBOSOMAL PROTEIN S1"/>
    <property type="match status" value="1"/>
</dbReference>
<feature type="domain" description="S1 motif" evidence="4">
    <location>
        <begin position="266"/>
        <end position="335"/>
    </location>
</feature>
<reference evidence="6" key="1">
    <citation type="submission" date="2017-08" db="EMBL/GenBank/DDBJ databases">
        <authorList>
            <person name="Huang Z."/>
        </authorList>
    </citation>
    <scope>NUCLEOTIDE SEQUENCE [LARGE SCALE GENOMIC DNA]</scope>
    <source>
        <strain evidence="6">SA5d-4</strain>
    </source>
</reference>
<dbReference type="InterPro" id="IPR003029">
    <property type="entry name" value="S1_domain"/>
</dbReference>
<dbReference type="PRINTS" id="PR00681">
    <property type="entry name" value="RIBOSOMALS1"/>
</dbReference>
<evidence type="ECO:0000313" key="6">
    <source>
        <dbReference type="Proteomes" id="UP000217083"/>
    </source>
</evidence>
<dbReference type="CDD" id="cd05688">
    <property type="entry name" value="S1_RPS1_repeat_ec3"/>
    <property type="match status" value="1"/>
</dbReference>
<dbReference type="SUPFAM" id="SSF50249">
    <property type="entry name" value="Nucleic acid-binding proteins"/>
    <property type="match status" value="4"/>
</dbReference>
<keyword evidence="2 5" id="KW-0689">Ribosomal protein</keyword>
<proteinExistence type="inferred from homology"/>
<dbReference type="Pfam" id="PF00575">
    <property type="entry name" value="S1"/>
    <property type="match status" value="4"/>
</dbReference>
<evidence type="ECO:0000256" key="2">
    <source>
        <dbReference type="ARBA" id="ARBA00022980"/>
    </source>
</evidence>
<dbReference type="GO" id="GO:0003729">
    <property type="term" value="F:mRNA binding"/>
    <property type="evidence" value="ECO:0007669"/>
    <property type="project" value="UniProtKB-ARBA"/>
</dbReference>
<dbReference type="SMART" id="SM00316">
    <property type="entry name" value="S1"/>
    <property type="match status" value="4"/>
</dbReference>
<dbReference type="GO" id="GO:0005737">
    <property type="term" value="C:cytoplasm"/>
    <property type="evidence" value="ECO:0007669"/>
    <property type="project" value="UniProtKB-ARBA"/>
</dbReference>
<keyword evidence="6" id="KW-1185">Reference proteome</keyword>
<organism evidence="5 6">
    <name type="scientific">Lottiidibacillus patelloidae</name>
    <dbReference type="NCBI Taxonomy" id="2670334"/>
    <lineage>
        <taxon>Bacteria</taxon>
        <taxon>Bacillati</taxon>
        <taxon>Bacillota</taxon>
        <taxon>Bacilli</taxon>
        <taxon>Bacillales</taxon>
        <taxon>Bacillaceae</taxon>
        <taxon>Lottiidibacillus</taxon>
    </lineage>
</organism>
<dbReference type="GO" id="GO:0003735">
    <property type="term" value="F:structural constituent of ribosome"/>
    <property type="evidence" value="ECO:0007669"/>
    <property type="project" value="TreeGrafter"/>
</dbReference>
<sequence>MGEGMTFQVGDVLEGTVSKVEEKFAKVEIGEGKEGILPISEISSFHLESASEKVSEGKSLKLKVVKLDDEDVILSLKAIETDNAWEDLEKKYQANETFEVTVKEEVKGGLVANVGLRAFIPASLVDTQFVEDFSEFVGKTIKVKISEMDKEKSRVILSRKAVLEEEEKMGRVKAFEAIKAGNVVEGTVQRITNFGVFIDLGGVDGLVHISQLSHERVEQPSEVVKEGETVKVKVLEVDPDNERISLSIKATLPGPWDAVKGSIKVGDIIEGKVTRIVNFGAFVEIEHGVEGLVHISQLSTDRVTKVNDVLKEGQTVSAKITDADFAKKRISLSIRALEEGKQREEMEKYVKEYQQDENTGFSLGDRIGDQLNKLRK</sequence>
<dbReference type="InterPro" id="IPR050437">
    <property type="entry name" value="Ribos_protein_bS1-like"/>
</dbReference>
<keyword evidence="3" id="KW-0687">Ribonucleoprotein</keyword>
<dbReference type="PROSITE" id="PS50126">
    <property type="entry name" value="S1"/>
    <property type="match status" value="4"/>
</dbReference>
<dbReference type="RefSeq" id="WP_094923758.1">
    <property type="nucleotide sequence ID" value="NZ_NPIA01000003.1"/>
</dbReference>
<dbReference type="InterPro" id="IPR012340">
    <property type="entry name" value="NA-bd_OB-fold"/>
</dbReference>
<gene>
    <name evidence="5" type="ORF">CIB95_07275</name>
</gene>
<evidence type="ECO:0000256" key="1">
    <source>
        <dbReference type="ARBA" id="ARBA00006767"/>
    </source>
</evidence>
<dbReference type="Gene3D" id="2.40.50.140">
    <property type="entry name" value="Nucleic acid-binding proteins"/>
    <property type="match status" value="4"/>
</dbReference>
<reference evidence="5 6" key="2">
    <citation type="submission" date="2017-09" db="EMBL/GenBank/DDBJ databases">
        <title>Bacillus patelloidae sp. nov., isolated from the intestinal tract of a marine limpet.</title>
        <authorList>
            <person name="Liu R."/>
            <person name="Dong C."/>
            <person name="Shao Z."/>
        </authorList>
    </citation>
    <scope>NUCLEOTIDE SEQUENCE [LARGE SCALE GENOMIC DNA]</scope>
    <source>
        <strain evidence="5 6">SA5d-4</strain>
    </source>
</reference>
<dbReference type="GO" id="GO:0006412">
    <property type="term" value="P:translation"/>
    <property type="evidence" value="ECO:0007669"/>
    <property type="project" value="TreeGrafter"/>
</dbReference>
<accession>A0A263BV99</accession>
<comment type="similarity">
    <text evidence="1">Belongs to the bacterial ribosomal protein bS1 family.</text>
</comment>